<evidence type="ECO:0000256" key="8">
    <source>
        <dbReference type="SAM" id="MobiDB-lite"/>
    </source>
</evidence>
<dbReference type="SUPFAM" id="SSF55486">
    <property type="entry name" value="Metalloproteases ('zincins'), catalytic domain"/>
    <property type="match status" value="1"/>
</dbReference>
<evidence type="ECO:0000313" key="11">
    <source>
        <dbReference type="EMBL" id="PIO76137.1"/>
    </source>
</evidence>
<dbReference type="PANTHER" id="PTHR11733:SF237">
    <property type="entry name" value="NEPRILYSIN-LIKE 4"/>
    <property type="match status" value="1"/>
</dbReference>
<comment type="cofactor">
    <cofactor evidence="1">
        <name>Zn(2+)</name>
        <dbReference type="ChEBI" id="CHEBI:29105"/>
    </cofactor>
</comment>
<feature type="domain" description="Peptidase M13 C-terminal" evidence="9">
    <location>
        <begin position="515"/>
        <end position="665"/>
    </location>
</feature>
<dbReference type="GO" id="GO:0016485">
    <property type="term" value="P:protein processing"/>
    <property type="evidence" value="ECO:0007669"/>
    <property type="project" value="TreeGrafter"/>
</dbReference>
<keyword evidence="12" id="KW-1185">Reference proteome</keyword>
<dbReference type="InterPro" id="IPR008753">
    <property type="entry name" value="Peptidase_M13_N"/>
</dbReference>
<feature type="region of interest" description="Disordered" evidence="8">
    <location>
        <begin position="559"/>
        <end position="588"/>
    </location>
</feature>
<dbReference type="Gene3D" id="3.40.390.10">
    <property type="entry name" value="Collagenase (Catalytic Domain)"/>
    <property type="match status" value="1"/>
</dbReference>
<dbReference type="AlphaFoldDB" id="A0A2G9V0Y4"/>
<sequence length="690" mass="79039">MIALVNFFLFAKDERLKLRMINLIGAPCKEQIAADDNSTAYQQLSDYLKSTMEMSADPCDDFYQYACGKYIRRALENRASISKDMEDVVYQQITKVLESEEPSESRAITASRLLYQKCVAAEDDPSFNGSAGQFLLQKIHQFGHFPLIHNEEYDEDKFDLTSLLTYFNQNRTVLKAILPTVQVDPRNTSSFAITFDPQRRQSFLYVQALQEAVRSNTIPKMSLRLDLFKNVTYNLLEDDTSSSGNLSAERLNKDLNQILVFERSIYKVPFPNPDDMKDELPLSKVDRMLKSVNWTRYLLSTAPQEVHDYILNDPIIVIPGMEYLKTIDSIISDTPSKVITNYVILRYVNSWAEALDTKYRRAIKAFVESVNPSEEMGDRKRFCQKLTLRKFMEPVTAMYERSRGTNSMKARVDGVIERILSALKSSLEKNSWMKEGTKQKIRNKIASMQKKAVLDTTLTDAYLDEKYKGVEDFMNLTFLGFLDGIGHLETVETFSNLLKPAPNPRSSSTASLDTNAYYNRKLNRIGVPSSFLQFPRFQTEIPESYIYGSLGFPIAHEITNGLNDEGENDDEEEQQSTSSGITEQKEFKESSKCLTHEFDEVLDLETNMTLNGSLTLTKNIADFEGIKHAYKAYQYTKVSECGTTPLKDLEMLNEDRLFFIGFATFGGETWSFEMPLMMWQWCPQRCGSDK</sequence>
<dbReference type="OrthoDB" id="5828345at2759"/>
<evidence type="ECO:0000256" key="1">
    <source>
        <dbReference type="ARBA" id="ARBA00001947"/>
    </source>
</evidence>
<reference evidence="11 12" key="1">
    <citation type="submission" date="2015-09" db="EMBL/GenBank/DDBJ databases">
        <title>Draft genome of the parasitic nematode Teladorsagia circumcincta isolate WARC Sus (inbred).</title>
        <authorList>
            <person name="Mitreva M."/>
        </authorList>
    </citation>
    <scope>NUCLEOTIDE SEQUENCE [LARGE SCALE GENOMIC DNA]</scope>
    <source>
        <strain evidence="11 12">S</strain>
    </source>
</reference>
<feature type="domain" description="Peptidase M13 N-terminal" evidence="10">
    <location>
        <begin position="58"/>
        <end position="451"/>
    </location>
</feature>
<dbReference type="Pfam" id="PF01431">
    <property type="entry name" value="Peptidase_M13"/>
    <property type="match status" value="1"/>
</dbReference>
<evidence type="ECO:0000256" key="6">
    <source>
        <dbReference type="ARBA" id="ARBA00022833"/>
    </source>
</evidence>
<dbReference type="PROSITE" id="PS51885">
    <property type="entry name" value="NEPRILYSIN"/>
    <property type="match status" value="1"/>
</dbReference>
<accession>A0A2G9V0Y4</accession>
<proteinExistence type="inferred from homology"/>
<evidence type="ECO:0000256" key="2">
    <source>
        <dbReference type="ARBA" id="ARBA00007357"/>
    </source>
</evidence>
<dbReference type="GO" id="GO:0005886">
    <property type="term" value="C:plasma membrane"/>
    <property type="evidence" value="ECO:0007669"/>
    <property type="project" value="TreeGrafter"/>
</dbReference>
<protein>
    <submittedName>
        <fullName evidence="11">Peptidase family M13</fullName>
    </submittedName>
</protein>
<dbReference type="PANTHER" id="PTHR11733">
    <property type="entry name" value="ZINC METALLOPROTEASE FAMILY M13 NEPRILYSIN-RELATED"/>
    <property type="match status" value="1"/>
</dbReference>
<evidence type="ECO:0000256" key="5">
    <source>
        <dbReference type="ARBA" id="ARBA00022801"/>
    </source>
</evidence>
<dbReference type="Proteomes" id="UP000230423">
    <property type="component" value="Unassembled WGS sequence"/>
</dbReference>
<dbReference type="GO" id="GO:0046872">
    <property type="term" value="F:metal ion binding"/>
    <property type="evidence" value="ECO:0007669"/>
    <property type="project" value="UniProtKB-KW"/>
</dbReference>
<keyword evidence="7" id="KW-0482">Metalloprotease</keyword>
<keyword evidence="3" id="KW-0645">Protease</keyword>
<evidence type="ECO:0000256" key="3">
    <source>
        <dbReference type="ARBA" id="ARBA00022670"/>
    </source>
</evidence>
<keyword evidence="4" id="KW-0479">Metal-binding</keyword>
<dbReference type="CDD" id="cd08662">
    <property type="entry name" value="M13"/>
    <property type="match status" value="1"/>
</dbReference>
<dbReference type="InterPro" id="IPR024079">
    <property type="entry name" value="MetalloPept_cat_dom_sf"/>
</dbReference>
<evidence type="ECO:0000313" key="12">
    <source>
        <dbReference type="Proteomes" id="UP000230423"/>
    </source>
</evidence>
<comment type="similarity">
    <text evidence="2">Belongs to the peptidase M13 family.</text>
</comment>
<dbReference type="EMBL" id="KZ345078">
    <property type="protein sequence ID" value="PIO76137.1"/>
    <property type="molecule type" value="Genomic_DNA"/>
</dbReference>
<dbReference type="GO" id="GO:0004222">
    <property type="term" value="F:metalloendopeptidase activity"/>
    <property type="evidence" value="ECO:0007669"/>
    <property type="project" value="InterPro"/>
</dbReference>
<name>A0A2G9V0Y4_TELCI</name>
<keyword evidence="5" id="KW-0378">Hydrolase</keyword>
<dbReference type="InterPro" id="IPR018497">
    <property type="entry name" value="Peptidase_M13_C"/>
</dbReference>
<dbReference type="InterPro" id="IPR042089">
    <property type="entry name" value="Peptidase_M13_dom_2"/>
</dbReference>
<organism evidence="11 12">
    <name type="scientific">Teladorsagia circumcincta</name>
    <name type="common">Brown stomach worm</name>
    <name type="synonym">Ostertagia circumcincta</name>
    <dbReference type="NCBI Taxonomy" id="45464"/>
    <lineage>
        <taxon>Eukaryota</taxon>
        <taxon>Metazoa</taxon>
        <taxon>Ecdysozoa</taxon>
        <taxon>Nematoda</taxon>
        <taxon>Chromadorea</taxon>
        <taxon>Rhabditida</taxon>
        <taxon>Rhabditina</taxon>
        <taxon>Rhabditomorpha</taxon>
        <taxon>Strongyloidea</taxon>
        <taxon>Trichostrongylidae</taxon>
        <taxon>Teladorsagia</taxon>
    </lineage>
</organism>
<keyword evidence="6" id="KW-0862">Zinc</keyword>
<dbReference type="InterPro" id="IPR000718">
    <property type="entry name" value="Peptidase_M13"/>
</dbReference>
<feature type="compositionally biased region" description="Acidic residues" evidence="8">
    <location>
        <begin position="564"/>
        <end position="574"/>
    </location>
</feature>
<dbReference type="Gene3D" id="1.10.1380.10">
    <property type="entry name" value="Neutral endopeptidase , domain2"/>
    <property type="match status" value="1"/>
</dbReference>
<evidence type="ECO:0000259" key="9">
    <source>
        <dbReference type="Pfam" id="PF01431"/>
    </source>
</evidence>
<evidence type="ECO:0000256" key="4">
    <source>
        <dbReference type="ARBA" id="ARBA00022723"/>
    </source>
</evidence>
<dbReference type="Pfam" id="PF05649">
    <property type="entry name" value="Peptidase_M13_N"/>
    <property type="match status" value="1"/>
</dbReference>
<evidence type="ECO:0000256" key="7">
    <source>
        <dbReference type="ARBA" id="ARBA00023049"/>
    </source>
</evidence>
<evidence type="ECO:0000259" key="10">
    <source>
        <dbReference type="Pfam" id="PF05649"/>
    </source>
</evidence>
<gene>
    <name evidence="11" type="ORF">TELCIR_01814</name>
</gene>